<dbReference type="EMBL" id="JAGSOH010000049">
    <property type="protein sequence ID" value="MBR7828107.1"/>
    <property type="molecule type" value="Genomic_DNA"/>
</dbReference>
<evidence type="ECO:0000313" key="3">
    <source>
        <dbReference type="Proteomes" id="UP000676325"/>
    </source>
</evidence>
<feature type="compositionally biased region" description="Acidic residues" evidence="1">
    <location>
        <begin position="108"/>
        <end position="134"/>
    </location>
</feature>
<proteinExistence type="predicted"/>
<reference evidence="2" key="1">
    <citation type="submission" date="2021-04" db="EMBL/GenBank/DDBJ databases">
        <title>Genome based classification of Actinospica acidithermotolerans sp. nov., an actinobacterium isolated from an Indonesian hot spring.</title>
        <authorList>
            <person name="Kusuma A.B."/>
            <person name="Putra K.E."/>
            <person name="Nafisah S."/>
            <person name="Loh J."/>
            <person name="Nouioui I."/>
            <person name="Goodfellow M."/>
        </authorList>
    </citation>
    <scope>NUCLEOTIDE SEQUENCE</scope>
    <source>
        <strain evidence="2">MGRD01-02</strain>
    </source>
</reference>
<name>A0A941EBB0_9ACTN</name>
<protein>
    <submittedName>
        <fullName evidence="2">Uncharacterized protein</fullName>
    </submittedName>
</protein>
<comment type="caution">
    <text evidence="2">The sequence shown here is derived from an EMBL/GenBank/DDBJ whole genome shotgun (WGS) entry which is preliminary data.</text>
</comment>
<feature type="region of interest" description="Disordered" evidence="1">
    <location>
        <begin position="100"/>
        <end position="134"/>
    </location>
</feature>
<keyword evidence="3" id="KW-1185">Reference proteome</keyword>
<accession>A0A941EBB0</accession>
<organism evidence="2 3">
    <name type="scientific">Actinospica acidithermotolerans</name>
    <dbReference type="NCBI Taxonomy" id="2828514"/>
    <lineage>
        <taxon>Bacteria</taxon>
        <taxon>Bacillati</taxon>
        <taxon>Actinomycetota</taxon>
        <taxon>Actinomycetes</taxon>
        <taxon>Catenulisporales</taxon>
        <taxon>Actinospicaceae</taxon>
        <taxon>Actinospica</taxon>
    </lineage>
</organism>
<sequence length="134" mass="15725">MSREWQQRVPNIDDGNVRWSVVNLHSVEFSNEFEQSAKRLRDEVRRDPAMRAKHEEAYRYLLENTPTVREWAESTDTSFCSRAQLHEYLQAFSDYVFGDRTAPIAPPDSDEPCEHEERDENGECVPFDAEDGER</sequence>
<dbReference type="RefSeq" id="WP_212519247.1">
    <property type="nucleotide sequence ID" value="NZ_JAGSOH010000049.1"/>
</dbReference>
<evidence type="ECO:0000256" key="1">
    <source>
        <dbReference type="SAM" id="MobiDB-lite"/>
    </source>
</evidence>
<dbReference type="AlphaFoldDB" id="A0A941EBB0"/>
<dbReference type="Proteomes" id="UP000676325">
    <property type="component" value="Unassembled WGS sequence"/>
</dbReference>
<evidence type="ECO:0000313" key="2">
    <source>
        <dbReference type="EMBL" id="MBR7828107.1"/>
    </source>
</evidence>
<gene>
    <name evidence="2" type="ORF">KDK95_17450</name>
</gene>